<sequence>MGSTSLQVRLTDSALNDLHEIDDYWCLHGDPERGEQYVRNLIEKAETELSSPLRAQSGRPVRVSVLPGTREILAFKGSYRIIYRIDPAESVVHILRFWHSHRHEPDWGEGSGGSH</sequence>
<accession>A0ABW0KMR0</accession>
<dbReference type="EMBL" id="JBHSMQ010000002">
    <property type="protein sequence ID" value="MFC5454689.1"/>
    <property type="molecule type" value="Genomic_DNA"/>
</dbReference>
<dbReference type="InterPro" id="IPR007712">
    <property type="entry name" value="RelE/ParE_toxin"/>
</dbReference>
<organism evidence="2 3">
    <name type="scientific">Prosthecobacter fluviatilis</name>
    <dbReference type="NCBI Taxonomy" id="445931"/>
    <lineage>
        <taxon>Bacteria</taxon>
        <taxon>Pseudomonadati</taxon>
        <taxon>Verrucomicrobiota</taxon>
        <taxon>Verrucomicrobiia</taxon>
        <taxon>Verrucomicrobiales</taxon>
        <taxon>Verrucomicrobiaceae</taxon>
        <taxon>Prosthecobacter</taxon>
    </lineage>
</organism>
<dbReference type="SUPFAM" id="SSF143011">
    <property type="entry name" value="RelE-like"/>
    <property type="match status" value="1"/>
</dbReference>
<keyword evidence="3" id="KW-1185">Reference proteome</keyword>
<protein>
    <submittedName>
        <fullName evidence="2">Type II toxin-antitoxin system RelE/ParE family toxin</fullName>
    </submittedName>
</protein>
<dbReference type="Pfam" id="PF05016">
    <property type="entry name" value="ParE_toxin"/>
    <property type="match status" value="1"/>
</dbReference>
<proteinExistence type="predicted"/>
<evidence type="ECO:0000256" key="1">
    <source>
        <dbReference type="ARBA" id="ARBA00022649"/>
    </source>
</evidence>
<dbReference type="Gene3D" id="3.30.2310.20">
    <property type="entry name" value="RelE-like"/>
    <property type="match status" value="1"/>
</dbReference>
<dbReference type="InterPro" id="IPR035093">
    <property type="entry name" value="RelE/ParE_toxin_dom_sf"/>
</dbReference>
<comment type="caution">
    <text evidence="2">The sequence shown here is derived from an EMBL/GenBank/DDBJ whole genome shotgun (WGS) entry which is preliminary data.</text>
</comment>
<reference evidence="3" key="1">
    <citation type="journal article" date="2019" name="Int. J. Syst. Evol. Microbiol.">
        <title>The Global Catalogue of Microorganisms (GCM) 10K type strain sequencing project: providing services to taxonomists for standard genome sequencing and annotation.</title>
        <authorList>
            <consortium name="The Broad Institute Genomics Platform"/>
            <consortium name="The Broad Institute Genome Sequencing Center for Infectious Disease"/>
            <person name="Wu L."/>
            <person name="Ma J."/>
        </authorList>
    </citation>
    <scope>NUCLEOTIDE SEQUENCE [LARGE SCALE GENOMIC DNA]</scope>
    <source>
        <strain evidence="3">CGMCC 4.1469</strain>
    </source>
</reference>
<dbReference type="RefSeq" id="WP_377165022.1">
    <property type="nucleotide sequence ID" value="NZ_JBHSMQ010000002.1"/>
</dbReference>
<evidence type="ECO:0000313" key="3">
    <source>
        <dbReference type="Proteomes" id="UP001596052"/>
    </source>
</evidence>
<name>A0ABW0KMR0_9BACT</name>
<gene>
    <name evidence="2" type="ORF">ACFQDI_07495</name>
</gene>
<dbReference type="Proteomes" id="UP001596052">
    <property type="component" value="Unassembled WGS sequence"/>
</dbReference>
<evidence type="ECO:0000313" key="2">
    <source>
        <dbReference type="EMBL" id="MFC5454689.1"/>
    </source>
</evidence>
<keyword evidence="1" id="KW-1277">Toxin-antitoxin system</keyword>